<proteinExistence type="predicted"/>
<reference evidence="1" key="1">
    <citation type="journal article" date="2014" name="Front. Microbiol.">
        <title>High frequency of phylogenetically diverse reductive dehalogenase-homologous genes in deep subseafloor sedimentary metagenomes.</title>
        <authorList>
            <person name="Kawai M."/>
            <person name="Futagami T."/>
            <person name="Toyoda A."/>
            <person name="Takaki Y."/>
            <person name="Nishi S."/>
            <person name="Hori S."/>
            <person name="Arai W."/>
            <person name="Tsubouchi T."/>
            <person name="Morono Y."/>
            <person name="Uchiyama I."/>
            <person name="Ito T."/>
            <person name="Fujiyama A."/>
            <person name="Inagaki F."/>
            <person name="Takami H."/>
        </authorList>
    </citation>
    <scope>NUCLEOTIDE SEQUENCE</scope>
    <source>
        <strain evidence="1">Expedition CK06-06</strain>
    </source>
</reference>
<sequence length="51" mass="5224">MDTPTPSCANLSAHLAASATPPMVVSAITHSTGKPLECLSFLLIKPAVDFA</sequence>
<comment type="caution">
    <text evidence="1">The sequence shown here is derived from an EMBL/GenBank/DDBJ whole genome shotgun (WGS) entry which is preliminary data.</text>
</comment>
<organism evidence="1">
    <name type="scientific">marine sediment metagenome</name>
    <dbReference type="NCBI Taxonomy" id="412755"/>
    <lineage>
        <taxon>unclassified sequences</taxon>
        <taxon>metagenomes</taxon>
        <taxon>ecological metagenomes</taxon>
    </lineage>
</organism>
<dbReference type="EMBL" id="BART01026010">
    <property type="protein sequence ID" value="GAG91912.1"/>
    <property type="molecule type" value="Genomic_DNA"/>
</dbReference>
<evidence type="ECO:0000313" key="1">
    <source>
        <dbReference type="EMBL" id="GAG91912.1"/>
    </source>
</evidence>
<protein>
    <submittedName>
        <fullName evidence="1">Uncharacterized protein</fullName>
    </submittedName>
</protein>
<name>X1CFM4_9ZZZZ</name>
<dbReference type="AlphaFoldDB" id="X1CFM4"/>
<feature type="non-terminal residue" evidence="1">
    <location>
        <position position="51"/>
    </location>
</feature>
<gene>
    <name evidence="1" type="ORF">S01H4_46526</name>
</gene>
<accession>X1CFM4</accession>